<organism evidence="2 3">
    <name type="scientific">Hibiscus sabdariffa</name>
    <name type="common">roselle</name>
    <dbReference type="NCBI Taxonomy" id="183260"/>
    <lineage>
        <taxon>Eukaryota</taxon>
        <taxon>Viridiplantae</taxon>
        <taxon>Streptophyta</taxon>
        <taxon>Embryophyta</taxon>
        <taxon>Tracheophyta</taxon>
        <taxon>Spermatophyta</taxon>
        <taxon>Magnoliopsida</taxon>
        <taxon>eudicotyledons</taxon>
        <taxon>Gunneridae</taxon>
        <taxon>Pentapetalae</taxon>
        <taxon>rosids</taxon>
        <taxon>malvids</taxon>
        <taxon>Malvales</taxon>
        <taxon>Malvaceae</taxon>
        <taxon>Malvoideae</taxon>
        <taxon>Hibiscus</taxon>
    </lineage>
</organism>
<dbReference type="EMBL" id="JBBPBN010000020">
    <property type="protein sequence ID" value="KAK9017285.1"/>
    <property type="molecule type" value="Genomic_DNA"/>
</dbReference>
<name>A0ABR2RWQ2_9ROSI</name>
<dbReference type="Proteomes" id="UP001396334">
    <property type="component" value="Unassembled WGS sequence"/>
</dbReference>
<comment type="caution">
    <text evidence="2">The sequence shown here is derived from an EMBL/GenBank/DDBJ whole genome shotgun (WGS) entry which is preliminary data.</text>
</comment>
<feature type="compositionally biased region" description="Polar residues" evidence="1">
    <location>
        <begin position="88"/>
        <end position="98"/>
    </location>
</feature>
<accession>A0ABR2RWQ2</accession>
<feature type="region of interest" description="Disordered" evidence="1">
    <location>
        <begin position="76"/>
        <end position="98"/>
    </location>
</feature>
<evidence type="ECO:0000256" key="1">
    <source>
        <dbReference type="SAM" id="MobiDB-lite"/>
    </source>
</evidence>
<keyword evidence="3" id="KW-1185">Reference proteome</keyword>
<gene>
    <name evidence="2" type="ORF">V6N11_079765</name>
</gene>
<proteinExistence type="predicted"/>
<evidence type="ECO:0000313" key="3">
    <source>
        <dbReference type="Proteomes" id="UP001396334"/>
    </source>
</evidence>
<sequence>MWYKLKEVVADQFQIIFAKKHSPKVRALRNSSENLYMILHHPHSSENLYMILHHPHAKKLVGNDWFVHGPCFCRRDRDSKDDLDQKTNSRGYDSGLNL</sequence>
<evidence type="ECO:0000313" key="2">
    <source>
        <dbReference type="EMBL" id="KAK9017285.1"/>
    </source>
</evidence>
<protein>
    <submittedName>
        <fullName evidence="2">Uncharacterized protein</fullName>
    </submittedName>
</protein>
<reference evidence="2 3" key="1">
    <citation type="journal article" date="2024" name="G3 (Bethesda)">
        <title>Genome assembly of Hibiscus sabdariffa L. provides insights into metabolisms of medicinal natural products.</title>
        <authorList>
            <person name="Kim T."/>
        </authorList>
    </citation>
    <scope>NUCLEOTIDE SEQUENCE [LARGE SCALE GENOMIC DNA]</scope>
    <source>
        <strain evidence="2">TK-2024</strain>
        <tissue evidence="2">Old leaves</tissue>
    </source>
</reference>
<feature type="compositionally biased region" description="Basic and acidic residues" evidence="1">
    <location>
        <begin position="76"/>
        <end position="87"/>
    </location>
</feature>